<organism evidence="3 4">
    <name type="scientific">Fructobacillus papyriferae</name>
    <dbReference type="NCBI Taxonomy" id="2713171"/>
    <lineage>
        <taxon>Bacteria</taxon>
        <taxon>Bacillati</taxon>
        <taxon>Bacillota</taxon>
        <taxon>Bacilli</taxon>
        <taxon>Lactobacillales</taxon>
        <taxon>Lactobacillaceae</taxon>
        <taxon>Fructobacillus</taxon>
    </lineage>
</organism>
<dbReference type="InterPro" id="IPR014330">
    <property type="entry name" value="RNA-bd_S4-rel_YaaA"/>
</dbReference>
<dbReference type="Gene3D" id="3.10.290.10">
    <property type="entry name" value="RNA-binding S4 domain"/>
    <property type="match status" value="1"/>
</dbReference>
<gene>
    <name evidence="3" type="primary">yaaA</name>
    <name evidence="3" type="ORF">G6R27_03645</name>
</gene>
<dbReference type="SUPFAM" id="SSF55174">
    <property type="entry name" value="Alpha-L RNA-binding motif"/>
    <property type="match status" value="1"/>
</dbReference>
<dbReference type="RefSeq" id="WP_213819727.1">
    <property type="nucleotide sequence ID" value="NZ_JAAMFI010000002.1"/>
</dbReference>
<dbReference type="Pfam" id="PF13275">
    <property type="entry name" value="S4_2"/>
    <property type="match status" value="1"/>
</dbReference>
<feature type="region of interest" description="Disordered" evidence="2">
    <location>
        <begin position="88"/>
        <end position="121"/>
    </location>
</feature>
<keyword evidence="1" id="KW-0694">RNA-binding</keyword>
<dbReference type="CDD" id="cd00165">
    <property type="entry name" value="S4"/>
    <property type="match status" value="1"/>
</dbReference>
<sequence>MAERLAITTDYITLQQLLKIEDLIPSGGQAKAYLATEKVLLNGEEENRRGKKLYPGDQIETAGRIFSINAESKEEADERAEQKAILARFQAQQPAKKKAGASKLEQNKTSKKKPAGPSSWS</sequence>
<dbReference type="Proteomes" id="UP001519418">
    <property type="component" value="Unassembled WGS sequence"/>
</dbReference>
<evidence type="ECO:0000256" key="2">
    <source>
        <dbReference type="SAM" id="MobiDB-lite"/>
    </source>
</evidence>
<protein>
    <submittedName>
        <fullName evidence="3">S4 domain-containing protein YaaA</fullName>
    </submittedName>
</protein>
<dbReference type="InterPro" id="IPR036986">
    <property type="entry name" value="S4_RNA-bd_sf"/>
</dbReference>
<keyword evidence="4" id="KW-1185">Reference proteome</keyword>
<reference evidence="3 4" key="1">
    <citation type="submission" date="2020-02" db="EMBL/GenBank/DDBJ databases">
        <title>Fructobacillus sp. isolated from paper mulberry of Taiwan.</title>
        <authorList>
            <person name="Lin S.-T."/>
        </authorList>
    </citation>
    <scope>NUCLEOTIDE SEQUENCE [LARGE SCALE GENOMIC DNA]</scope>
    <source>
        <strain evidence="3 4">M1-10</strain>
    </source>
</reference>
<accession>A0ABS5QPU6</accession>
<name>A0ABS5QPU6_9LACO</name>
<evidence type="ECO:0000313" key="3">
    <source>
        <dbReference type="EMBL" id="MBS9335126.1"/>
    </source>
</evidence>
<proteinExistence type="predicted"/>
<dbReference type="EMBL" id="JAAMFI010000002">
    <property type="protein sequence ID" value="MBS9335126.1"/>
    <property type="molecule type" value="Genomic_DNA"/>
</dbReference>
<evidence type="ECO:0000256" key="1">
    <source>
        <dbReference type="PROSITE-ProRule" id="PRU00182"/>
    </source>
</evidence>
<comment type="caution">
    <text evidence="3">The sequence shown here is derived from an EMBL/GenBank/DDBJ whole genome shotgun (WGS) entry which is preliminary data.</text>
</comment>
<dbReference type="NCBIfam" id="TIGR02988">
    <property type="entry name" value="YaaA_near_RecF"/>
    <property type="match status" value="1"/>
</dbReference>
<evidence type="ECO:0000313" key="4">
    <source>
        <dbReference type="Proteomes" id="UP001519418"/>
    </source>
</evidence>
<dbReference type="PROSITE" id="PS50889">
    <property type="entry name" value="S4"/>
    <property type="match status" value="1"/>
</dbReference>